<dbReference type="EMBL" id="CP002085">
    <property type="protein sequence ID" value="ADK84822.1"/>
    <property type="molecule type" value="Genomic_DNA"/>
</dbReference>
<dbReference type="SUPFAM" id="SSF54534">
    <property type="entry name" value="FKBP-like"/>
    <property type="match status" value="1"/>
</dbReference>
<evidence type="ECO:0000313" key="14">
    <source>
        <dbReference type="Proteomes" id="UP000009047"/>
    </source>
</evidence>
<evidence type="ECO:0000256" key="2">
    <source>
        <dbReference type="ARBA" id="ARBA00005464"/>
    </source>
</evidence>
<dbReference type="AlphaFoldDB" id="E1QGX9"/>
<comment type="similarity">
    <text evidence="2 9">Belongs to the FKBP-type PPIase family. Tig subfamily.</text>
</comment>
<dbReference type="STRING" id="644282.Deba_1454"/>
<dbReference type="GO" id="GO:0003755">
    <property type="term" value="F:peptidyl-prolyl cis-trans isomerase activity"/>
    <property type="evidence" value="ECO:0007669"/>
    <property type="project" value="UniProtKB-UniRule"/>
</dbReference>
<dbReference type="InterPro" id="IPR027304">
    <property type="entry name" value="Trigger_fact/SurA_dom_sf"/>
</dbReference>
<protein>
    <recommendedName>
        <fullName evidence="4 9">Trigger factor</fullName>
        <shortName evidence="9">TF</shortName>
        <ecNumber evidence="3 9">5.2.1.8</ecNumber>
    </recommendedName>
    <alternativeName>
        <fullName evidence="8 9">PPIase</fullName>
    </alternativeName>
</protein>
<dbReference type="GO" id="GO:0043335">
    <property type="term" value="P:protein unfolding"/>
    <property type="evidence" value="ECO:0007669"/>
    <property type="project" value="TreeGrafter"/>
</dbReference>
<evidence type="ECO:0000256" key="4">
    <source>
        <dbReference type="ARBA" id="ARBA00016902"/>
    </source>
</evidence>
<evidence type="ECO:0000256" key="6">
    <source>
        <dbReference type="ARBA" id="ARBA00023186"/>
    </source>
</evidence>
<comment type="catalytic activity">
    <reaction evidence="1 9">
        <text>[protein]-peptidylproline (omega=180) = [protein]-peptidylproline (omega=0)</text>
        <dbReference type="Rhea" id="RHEA:16237"/>
        <dbReference type="Rhea" id="RHEA-COMP:10747"/>
        <dbReference type="Rhea" id="RHEA-COMP:10748"/>
        <dbReference type="ChEBI" id="CHEBI:83833"/>
        <dbReference type="ChEBI" id="CHEBI:83834"/>
        <dbReference type="EC" id="5.2.1.8"/>
    </reaction>
</comment>
<organism evidence="13 14">
    <name type="scientific">Desulfarculus baarsii (strain ATCC 33931 / DSM 2075 / LMG 7858 / VKM B-1802 / 2st14)</name>
    <dbReference type="NCBI Taxonomy" id="644282"/>
    <lineage>
        <taxon>Bacteria</taxon>
        <taxon>Pseudomonadati</taxon>
        <taxon>Thermodesulfobacteriota</taxon>
        <taxon>Desulfarculia</taxon>
        <taxon>Desulfarculales</taxon>
        <taxon>Desulfarculaceae</taxon>
        <taxon>Desulfarculus</taxon>
    </lineage>
</organism>
<dbReference type="Pfam" id="PF05698">
    <property type="entry name" value="Trigger_C"/>
    <property type="match status" value="1"/>
</dbReference>
<keyword evidence="9" id="KW-0963">Cytoplasm</keyword>
<dbReference type="EC" id="5.2.1.8" evidence="3 9"/>
<feature type="domain" description="Trigger factor C-terminal" evidence="12">
    <location>
        <begin position="266"/>
        <end position="422"/>
    </location>
</feature>
<comment type="subcellular location">
    <subcellularLocation>
        <location evidence="9">Cytoplasm</location>
    </subcellularLocation>
    <text evidence="9">About half TF is bound to the ribosome near the polypeptide exit tunnel while the other half is free in the cytoplasm.</text>
</comment>
<dbReference type="Gene3D" id="3.30.70.1050">
    <property type="entry name" value="Trigger factor ribosome-binding domain"/>
    <property type="match status" value="1"/>
</dbReference>
<keyword evidence="9" id="KW-0132">Cell division</keyword>
<keyword evidence="9" id="KW-0131">Cell cycle</keyword>
<dbReference type="PANTHER" id="PTHR30560">
    <property type="entry name" value="TRIGGER FACTOR CHAPERONE AND PEPTIDYL-PROLYL CIS/TRANS ISOMERASE"/>
    <property type="match status" value="1"/>
</dbReference>
<comment type="domain">
    <text evidence="9">Consists of 3 domains; the N-terminus binds the ribosome, the middle domain has PPIase activity, while the C-terminus has intrinsic chaperone activity on its own.</text>
</comment>
<evidence type="ECO:0000256" key="1">
    <source>
        <dbReference type="ARBA" id="ARBA00000971"/>
    </source>
</evidence>
<dbReference type="GO" id="GO:0051301">
    <property type="term" value="P:cell division"/>
    <property type="evidence" value="ECO:0007669"/>
    <property type="project" value="UniProtKB-KW"/>
</dbReference>
<evidence type="ECO:0000256" key="7">
    <source>
        <dbReference type="ARBA" id="ARBA00023235"/>
    </source>
</evidence>
<keyword evidence="6 9" id="KW-0143">Chaperone</keyword>
<dbReference type="eggNOG" id="COG0544">
    <property type="taxonomic scope" value="Bacteria"/>
</dbReference>
<dbReference type="InterPro" id="IPR036611">
    <property type="entry name" value="Trigger_fac_ribosome-bd_sf"/>
</dbReference>
<dbReference type="GO" id="GO:0051083">
    <property type="term" value="P:'de novo' cotranslational protein folding"/>
    <property type="evidence" value="ECO:0007669"/>
    <property type="project" value="TreeGrafter"/>
</dbReference>
<dbReference type="InterPro" id="IPR001179">
    <property type="entry name" value="PPIase_FKBP_dom"/>
</dbReference>
<name>E1QGX9_DESB2</name>
<evidence type="ECO:0000259" key="10">
    <source>
        <dbReference type="Pfam" id="PF00254"/>
    </source>
</evidence>
<dbReference type="KEGG" id="dbr:Deba_1454"/>
<dbReference type="NCBIfam" id="TIGR00115">
    <property type="entry name" value="tig"/>
    <property type="match status" value="1"/>
</dbReference>
<keyword evidence="7 9" id="KW-0413">Isomerase</keyword>
<evidence type="ECO:0000256" key="8">
    <source>
        <dbReference type="ARBA" id="ARBA00029986"/>
    </source>
</evidence>
<dbReference type="GO" id="GO:0005737">
    <property type="term" value="C:cytoplasm"/>
    <property type="evidence" value="ECO:0007669"/>
    <property type="project" value="UniProtKB-SubCell"/>
</dbReference>
<dbReference type="InterPro" id="IPR037041">
    <property type="entry name" value="Trigger_fac_C_sf"/>
</dbReference>
<evidence type="ECO:0000256" key="5">
    <source>
        <dbReference type="ARBA" id="ARBA00023110"/>
    </source>
</evidence>
<dbReference type="InterPro" id="IPR005215">
    <property type="entry name" value="Trig_fac"/>
</dbReference>
<dbReference type="HAMAP" id="MF_00303">
    <property type="entry name" value="Trigger_factor_Tig"/>
    <property type="match status" value="1"/>
</dbReference>
<dbReference type="InterPro" id="IPR046357">
    <property type="entry name" value="PPIase_dom_sf"/>
</dbReference>
<dbReference type="InterPro" id="IPR008880">
    <property type="entry name" value="Trigger_fac_C"/>
</dbReference>
<dbReference type="PANTHER" id="PTHR30560:SF3">
    <property type="entry name" value="TRIGGER FACTOR-LIKE PROTEIN TIG, CHLOROPLASTIC"/>
    <property type="match status" value="1"/>
</dbReference>
<evidence type="ECO:0000259" key="11">
    <source>
        <dbReference type="Pfam" id="PF05697"/>
    </source>
</evidence>
<proteinExistence type="inferred from homology"/>
<dbReference type="Gene3D" id="3.10.50.40">
    <property type="match status" value="1"/>
</dbReference>
<dbReference type="GO" id="GO:0043022">
    <property type="term" value="F:ribosome binding"/>
    <property type="evidence" value="ECO:0007669"/>
    <property type="project" value="TreeGrafter"/>
</dbReference>
<keyword evidence="5 9" id="KW-0697">Rotamase</keyword>
<dbReference type="Pfam" id="PF05697">
    <property type="entry name" value="Trigger_N"/>
    <property type="match status" value="1"/>
</dbReference>
<dbReference type="InterPro" id="IPR008881">
    <property type="entry name" value="Trigger_fac_ribosome-bd_bac"/>
</dbReference>
<dbReference type="Gene3D" id="1.10.3120.10">
    <property type="entry name" value="Trigger factor, C-terminal domain"/>
    <property type="match status" value="1"/>
</dbReference>
<sequence>MKVNVEQINTVKRALTVEVPAAEVDKAIEKLFAKHGRKAKIKGFRAGKVPRAVLERYYGPQVAFEAAEVLVTEHTNPAIDEAGLSPLAQPEFDFDGPPQKGQDFAFKVLFDVRPQFDLAPESYKGFEIKEPNLVAGDEEINKRLDDLRARQAMLVPLEEDRPAQTGDVVVVDYQSFEGDEPVEGGAAENVDVELGAGQVREEIEVALVKVRPGDEVETTVRIEDKKDGADVTKDVRFKLVVKAIKKKLLPDLDDDFARSVSPQFETLDALRQRIRQDMEDAFAREKDMQVRRQILDHIRELGQFDLPDSLVAQEVENMVESFKARLRQNGMDPDAVGLDAEKLATDFRPEAEKKVRAGIVLGRISEVESVDVTEEDFTAHYEKVSAQTGQPADVIKEIYNKNNMMGSVIAQLLEEKTLQAIKSGAIIKSVDPSELAQEMANDQAREQE</sequence>
<keyword evidence="14" id="KW-1185">Reference proteome</keyword>
<evidence type="ECO:0000256" key="9">
    <source>
        <dbReference type="HAMAP-Rule" id="MF_00303"/>
    </source>
</evidence>
<dbReference type="SUPFAM" id="SSF109998">
    <property type="entry name" value="Triger factor/SurA peptide-binding domain-like"/>
    <property type="match status" value="1"/>
</dbReference>
<dbReference type="SUPFAM" id="SSF102735">
    <property type="entry name" value="Trigger factor ribosome-binding domain"/>
    <property type="match status" value="1"/>
</dbReference>
<gene>
    <name evidence="9" type="primary">tig</name>
    <name evidence="13" type="ordered locus">Deba_1454</name>
</gene>
<evidence type="ECO:0000313" key="13">
    <source>
        <dbReference type="EMBL" id="ADK84822.1"/>
    </source>
</evidence>
<dbReference type="GO" id="GO:0015031">
    <property type="term" value="P:protein transport"/>
    <property type="evidence" value="ECO:0007669"/>
    <property type="project" value="UniProtKB-UniRule"/>
</dbReference>
<dbReference type="Pfam" id="PF00254">
    <property type="entry name" value="FKBP_C"/>
    <property type="match status" value="1"/>
</dbReference>
<dbReference type="Proteomes" id="UP000009047">
    <property type="component" value="Chromosome"/>
</dbReference>
<feature type="domain" description="PPIase FKBP-type" evidence="10">
    <location>
        <begin position="161"/>
        <end position="222"/>
    </location>
</feature>
<accession>E1QGX9</accession>
<evidence type="ECO:0000259" key="12">
    <source>
        <dbReference type="Pfam" id="PF05698"/>
    </source>
</evidence>
<evidence type="ECO:0000256" key="3">
    <source>
        <dbReference type="ARBA" id="ARBA00013194"/>
    </source>
</evidence>
<dbReference type="HOGENOM" id="CLU_033058_3_1_7"/>
<dbReference type="PIRSF" id="PIRSF003095">
    <property type="entry name" value="Trigger_factor"/>
    <property type="match status" value="1"/>
</dbReference>
<comment type="function">
    <text evidence="9">Involved in protein export. Acts as a chaperone by maintaining the newly synthesized protein in an open conformation. Functions as a peptidyl-prolyl cis-trans isomerase.</text>
</comment>
<feature type="domain" description="Trigger factor ribosome-binding bacterial" evidence="11">
    <location>
        <begin position="1"/>
        <end position="147"/>
    </location>
</feature>
<dbReference type="RefSeq" id="WP_013258275.1">
    <property type="nucleotide sequence ID" value="NC_014365.1"/>
</dbReference>
<dbReference type="GO" id="GO:0044183">
    <property type="term" value="F:protein folding chaperone"/>
    <property type="evidence" value="ECO:0007669"/>
    <property type="project" value="TreeGrafter"/>
</dbReference>
<reference evidence="13 14" key="1">
    <citation type="journal article" date="2010" name="Stand. Genomic Sci.">
        <title>Complete genome sequence of Desulfarculus baarsii type strain (2st14).</title>
        <authorList>
            <person name="Sun H."/>
            <person name="Spring S."/>
            <person name="Lapidus A."/>
            <person name="Davenport K."/>
            <person name="Del Rio T.G."/>
            <person name="Tice H."/>
            <person name="Nolan M."/>
            <person name="Copeland A."/>
            <person name="Cheng J.F."/>
            <person name="Lucas S."/>
            <person name="Tapia R."/>
            <person name="Goodwin L."/>
            <person name="Pitluck S."/>
            <person name="Ivanova N."/>
            <person name="Pagani I."/>
            <person name="Mavromatis K."/>
            <person name="Ovchinnikova G."/>
            <person name="Pati A."/>
            <person name="Chen A."/>
            <person name="Palaniappan K."/>
            <person name="Hauser L."/>
            <person name="Chang Y.J."/>
            <person name="Jeffries C.D."/>
            <person name="Detter J.C."/>
            <person name="Han C."/>
            <person name="Rohde M."/>
            <person name="Brambilla E."/>
            <person name="Goker M."/>
            <person name="Woyke T."/>
            <person name="Bristow J."/>
            <person name="Eisen J.A."/>
            <person name="Markowitz V."/>
            <person name="Hugenholtz P."/>
            <person name="Kyrpides N.C."/>
            <person name="Klenk H.P."/>
            <person name="Land M."/>
        </authorList>
    </citation>
    <scope>NUCLEOTIDE SEQUENCE [LARGE SCALE GENOMIC DNA]</scope>
    <source>
        <strain evidence="14">ATCC 33931 / DSM 2075 / LMG 7858 / VKM B-1802 / 2st14</strain>
    </source>
</reference>